<gene>
    <name evidence="1" type="ORF">MRATA1EN3_LOCUS14160</name>
</gene>
<organism evidence="1 2">
    <name type="scientific">Rangifer tarandus platyrhynchus</name>
    <name type="common">Svalbard reindeer</name>
    <dbReference type="NCBI Taxonomy" id="3082113"/>
    <lineage>
        <taxon>Eukaryota</taxon>
        <taxon>Metazoa</taxon>
        <taxon>Chordata</taxon>
        <taxon>Craniata</taxon>
        <taxon>Vertebrata</taxon>
        <taxon>Euteleostomi</taxon>
        <taxon>Mammalia</taxon>
        <taxon>Eutheria</taxon>
        <taxon>Laurasiatheria</taxon>
        <taxon>Artiodactyla</taxon>
        <taxon>Ruminantia</taxon>
        <taxon>Pecora</taxon>
        <taxon>Cervidae</taxon>
        <taxon>Odocoileinae</taxon>
        <taxon>Rangifer</taxon>
    </lineage>
</organism>
<dbReference type="EMBL" id="OX596108">
    <property type="protein sequence ID" value="CAI9702947.1"/>
    <property type="molecule type" value="Genomic_DNA"/>
</dbReference>
<evidence type="ECO:0000313" key="2">
    <source>
        <dbReference type="Proteomes" id="UP001162501"/>
    </source>
</evidence>
<reference evidence="1" key="1">
    <citation type="submission" date="2023-05" db="EMBL/GenBank/DDBJ databases">
        <authorList>
            <consortium name="ELIXIR-Norway"/>
        </authorList>
    </citation>
    <scope>NUCLEOTIDE SEQUENCE</scope>
</reference>
<dbReference type="Proteomes" id="UP001162501">
    <property type="component" value="Chromosome 24"/>
</dbReference>
<accession>A0ACB0EQ95</accession>
<protein>
    <submittedName>
        <fullName evidence="1">Uncharacterized protein</fullName>
    </submittedName>
</protein>
<name>A0ACB0EQ95_RANTA</name>
<proteinExistence type="predicted"/>
<sequence length="459" mass="48328">MPTLSLGILLDYTVRPRTPELTVQIARVHFQQLYQPFPGSVLPRANFLAIEYTPYPGLATHKRSALPPEAVATCGFQSCTQGGDWLLFGRHRVGPEMASPAADFPGQRLCSGRRGRPSLAGRGGAPVADLHSSWTAASSTSPGDTSQPLAAPPAGARRGWNGERAARRRFPADLPAAPTRAAPKGFIPDTGSRRPPLALRETRKAGPPLLSSQSPPITVSAPQQGPPGRATTKLCLGPSEWSPVKLVSRDNPQEPGEGGQGLKPQINDISVASNAGTINPIIYRVASGLSFKLPSQTMAGQSPCQVFRRDRDRARGQIGLWWPALWDSPPVTYHLQGGSWGTLPGPRSSAPEDLFAPKAEQGSGRALAWKQKIEAWGASTATSPFVTLATHQILGVSDVGGQTGASVSGGERAVPSPSPTRAVSVLDEGEAAVPASRAAAACLSPWQPGQKTDLPVSRL</sequence>
<evidence type="ECO:0000313" key="1">
    <source>
        <dbReference type="EMBL" id="CAI9702947.1"/>
    </source>
</evidence>